<dbReference type="Pfam" id="PF00931">
    <property type="entry name" value="NB-ARC"/>
    <property type="match status" value="1"/>
</dbReference>
<dbReference type="EMBL" id="BJFL01000005">
    <property type="protein sequence ID" value="GDY29885.1"/>
    <property type="molecule type" value="Genomic_DNA"/>
</dbReference>
<name>A0A4D4IZW2_9PSEU</name>
<dbReference type="RefSeq" id="WP_137813038.1">
    <property type="nucleotide sequence ID" value="NZ_BJFL01000005.1"/>
</dbReference>
<dbReference type="Gene3D" id="3.40.50.300">
    <property type="entry name" value="P-loop containing nucleotide triphosphate hydrolases"/>
    <property type="match status" value="1"/>
</dbReference>
<dbReference type="InterPro" id="IPR027417">
    <property type="entry name" value="P-loop_NTPase"/>
</dbReference>
<dbReference type="InterPro" id="IPR002182">
    <property type="entry name" value="NB-ARC"/>
</dbReference>
<evidence type="ECO:0000313" key="5">
    <source>
        <dbReference type="Proteomes" id="UP000298860"/>
    </source>
</evidence>
<dbReference type="Gene3D" id="1.25.40.10">
    <property type="entry name" value="Tetratricopeptide repeat domain"/>
    <property type="match status" value="3"/>
</dbReference>
<dbReference type="NCBIfam" id="NF040586">
    <property type="entry name" value="FxSxx_TPR"/>
    <property type="match status" value="1"/>
</dbReference>
<evidence type="ECO:0000259" key="3">
    <source>
        <dbReference type="Pfam" id="PF13676"/>
    </source>
</evidence>
<dbReference type="SUPFAM" id="SSF52200">
    <property type="entry name" value="Toll/Interleukin receptor TIR domain"/>
    <property type="match status" value="1"/>
</dbReference>
<dbReference type="PANTHER" id="PTHR46082">
    <property type="entry name" value="ATP/GTP-BINDING PROTEIN-RELATED"/>
    <property type="match status" value="1"/>
</dbReference>
<comment type="caution">
    <text evidence="4">The sequence shown here is derived from an EMBL/GenBank/DDBJ whole genome shotgun (WGS) entry which is preliminary data.</text>
</comment>
<evidence type="ECO:0008006" key="6">
    <source>
        <dbReference type="Google" id="ProtNLM"/>
    </source>
</evidence>
<dbReference type="Pfam" id="PF13676">
    <property type="entry name" value="TIR_2"/>
    <property type="match status" value="1"/>
</dbReference>
<feature type="domain" description="NB-ARC" evidence="2">
    <location>
        <begin position="221"/>
        <end position="352"/>
    </location>
</feature>
<sequence length="1016" mass="112423">MGNLTASDDGVGGIGGAPEPAGSAGTGFPGRVRISYVGADRMWAEWVAQQLERAGLVTALELQDPLTGRDLARALRHTLDGADRTLAVFSDAYFQAGGHDLAEWADAYASVGDRIGRLVPVVVGPCRVPDMPAPLTFVELFDLGEEQARQRLLDRVVGADAPAGGVARASEFRHPVRFPGEQPAVWGHVPLRNVNFTGRDQVLLALRERMTTSVTAVVPSAVHGMGGVGKTQLAVEYAYRFASDYDVVWYVRAEQTTLARYDLAALAPRLDLPVSQHLGETVQSVLDALRRGAPYRRWLLIFDNATSPAELRPLLPTGQGHVLVTSRDVDWRSSAEVLEVDVYRRAESVRFLRRRVPRLSEADANLVAERLGDLPLALEAAAAWLEVSGTPVEEYLQLADTQLTNLLGEVRVIPYEREVVMAWAVPMNRLRDERPAAAQLLRLCAFLSAEPIPVTLFTQAQLDGESPVRLPQPLDGQLRDPVQRGRIFHDIGRYALAKVGQHTAATAAQTIQLHRVVQGVLRDLLTGQQRDELRRTARLLLAAADPGDPEDPSTWDAYAELIPHLEPAGVVADGAEPAVRRLVIHLVHHLYRRGEFAASRDLAARAARVWERVLGEHPDLNDLNVHLANALRGGGDSVAAREIDERVLDYWRRRFGPDHERTLWAANGLAADLRQLGEWRAAREMDRDTLRRCREAFGADHENTLRAAHNYAVSLRMMGEFPEALEVDRDTAERRTRLSGANRQRTLLSVNNVARDLRECGRYAEAAAMQENTYAEYRRLFGDRHPDTLRAMKNLSVSLRKAGRYAESCALARRTLEGHSERFPDDHPELLAATTNLANDLRLVGDLVEARARAEHACSRFRHKLGDRHPYTLASATNLAVLLRLSGDPEAARELDELTQQAFRDVLGADHPYTLASATNLASDLYALGDHAAARRLDEDVLTRSRLARGEDHPYTLACASNLAMDLRATNERSAARTLEADTLDRYRRTLGDEHPEVVAATARARLDCDIEPPPM</sequence>
<dbReference type="SUPFAM" id="SSF52540">
    <property type="entry name" value="P-loop containing nucleoside triphosphate hydrolases"/>
    <property type="match status" value="1"/>
</dbReference>
<dbReference type="GO" id="GO:0043531">
    <property type="term" value="F:ADP binding"/>
    <property type="evidence" value="ECO:0007669"/>
    <property type="project" value="InterPro"/>
</dbReference>
<protein>
    <recommendedName>
        <fullName evidence="6">ATP-binding protein</fullName>
    </recommendedName>
</protein>
<keyword evidence="5" id="KW-1185">Reference proteome</keyword>
<evidence type="ECO:0000256" key="1">
    <source>
        <dbReference type="SAM" id="MobiDB-lite"/>
    </source>
</evidence>
<dbReference type="Pfam" id="PF13424">
    <property type="entry name" value="TPR_12"/>
    <property type="match status" value="3"/>
</dbReference>
<organism evidence="4 5">
    <name type="scientific">Gandjariella thermophila</name>
    <dbReference type="NCBI Taxonomy" id="1931992"/>
    <lineage>
        <taxon>Bacteria</taxon>
        <taxon>Bacillati</taxon>
        <taxon>Actinomycetota</taxon>
        <taxon>Actinomycetes</taxon>
        <taxon>Pseudonocardiales</taxon>
        <taxon>Pseudonocardiaceae</taxon>
        <taxon>Gandjariella</taxon>
    </lineage>
</organism>
<evidence type="ECO:0000259" key="2">
    <source>
        <dbReference type="Pfam" id="PF00931"/>
    </source>
</evidence>
<proteinExistence type="predicted"/>
<dbReference type="SUPFAM" id="SSF48452">
    <property type="entry name" value="TPR-like"/>
    <property type="match status" value="3"/>
</dbReference>
<dbReference type="Gene3D" id="3.40.50.10140">
    <property type="entry name" value="Toll/interleukin-1 receptor homology (TIR) domain"/>
    <property type="match status" value="1"/>
</dbReference>
<dbReference type="AlphaFoldDB" id="A0A4D4IZW2"/>
<dbReference type="PANTHER" id="PTHR46082:SF6">
    <property type="entry name" value="AAA+ ATPASE DOMAIN-CONTAINING PROTEIN-RELATED"/>
    <property type="match status" value="1"/>
</dbReference>
<feature type="region of interest" description="Disordered" evidence="1">
    <location>
        <begin position="1"/>
        <end position="24"/>
    </location>
</feature>
<dbReference type="GO" id="GO:0007165">
    <property type="term" value="P:signal transduction"/>
    <property type="evidence" value="ECO:0007669"/>
    <property type="project" value="InterPro"/>
</dbReference>
<dbReference type="InterPro" id="IPR000157">
    <property type="entry name" value="TIR_dom"/>
</dbReference>
<accession>A0A4D4IZW2</accession>
<dbReference type="OrthoDB" id="580767at2"/>
<dbReference type="InterPro" id="IPR011990">
    <property type="entry name" value="TPR-like_helical_dom_sf"/>
</dbReference>
<reference evidence="5" key="1">
    <citation type="submission" date="2019-04" db="EMBL/GenBank/DDBJ databases">
        <title>Draft genome sequence of Pseudonocardiaceae bacterium SL3-2-4.</title>
        <authorList>
            <person name="Ningsih F."/>
            <person name="Yokota A."/>
            <person name="Sakai Y."/>
            <person name="Nanatani K."/>
            <person name="Yabe S."/>
            <person name="Oetari A."/>
            <person name="Sjamsuridzal W."/>
        </authorList>
    </citation>
    <scope>NUCLEOTIDE SEQUENCE [LARGE SCALE GENOMIC DNA]</scope>
    <source>
        <strain evidence="5">SL3-2-4</strain>
    </source>
</reference>
<dbReference type="InterPro" id="IPR053137">
    <property type="entry name" value="NLR-like"/>
</dbReference>
<dbReference type="InterPro" id="IPR035897">
    <property type="entry name" value="Toll_tir_struct_dom_sf"/>
</dbReference>
<dbReference type="Pfam" id="PF13374">
    <property type="entry name" value="TPR_10"/>
    <property type="match status" value="4"/>
</dbReference>
<dbReference type="Proteomes" id="UP000298860">
    <property type="component" value="Unassembled WGS sequence"/>
</dbReference>
<feature type="domain" description="TIR" evidence="3">
    <location>
        <begin position="32"/>
        <end position="153"/>
    </location>
</feature>
<gene>
    <name evidence="4" type="ORF">GTS_15180</name>
</gene>
<evidence type="ECO:0000313" key="4">
    <source>
        <dbReference type="EMBL" id="GDY29885.1"/>
    </source>
</evidence>